<evidence type="ECO:0000256" key="13">
    <source>
        <dbReference type="SAM" id="MobiDB-lite"/>
    </source>
</evidence>
<evidence type="ECO:0000256" key="5">
    <source>
        <dbReference type="ARBA" id="ARBA00023015"/>
    </source>
</evidence>
<dbReference type="PANTHER" id="PTHR47573">
    <property type="entry name" value="PROTEIN AF-9 HOMOLOG"/>
    <property type="match status" value="1"/>
</dbReference>
<dbReference type="STRING" id="32264.T1K7Z0"/>
<evidence type="ECO:0000256" key="3">
    <source>
        <dbReference type="ARBA" id="ARBA00022843"/>
    </source>
</evidence>
<evidence type="ECO:0000256" key="7">
    <source>
        <dbReference type="ARBA" id="ARBA00023163"/>
    </source>
</evidence>
<keyword evidence="3" id="KW-0832">Ubl conjugation</keyword>
<evidence type="ECO:0000256" key="10">
    <source>
        <dbReference type="ARBA" id="ARBA00064752"/>
    </source>
</evidence>
<protein>
    <recommendedName>
        <fullName evidence="11">YEATS domain-containing protein 4</fullName>
    </recommendedName>
</protein>
<dbReference type="CDD" id="cd16909">
    <property type="entry name" value="YEATS_GAS41_like"/>
    <property type="match status" value="1"/>
</dbReference>
<proteinExistence type="predicted"/>
<dbReference type="Gene3D" id="2.60.40.1970">
    <property type="entry name" value="YEATS domain"/>
    <property type="match status" value="1"/>
</dbReference>
<feature type="compositionally biased region" description="Low complexity" evidence="13">
    <location>
        <begin position="227"/>
        <end position="278"/>
    </location>
</feature>
<evidence type="ECO:0000256" key="8">
    <source>
        <dbReference type="ARBA" id="ARBA00023242"/>
    </source>
</evidence>
<evidence type="ECO:0000259" key="14">
    <source>
        <dbReference type="PROSITE" id="PS51037"/>
    </source>
</evidence>
<organism evidence="15 16">
    <name type="scientific">Tetranychus urticae</name>
    <name type="common">Two-spotted spider mite</name>
    <dbReference type="NCBI Taxonomy" id="32264"/>
    <lineage>
        <taxon>Eukaryota</taxon>
        <taxon>Metazoa</taxon>
        <taxon>Ecdysozoa</taxon>
        <taxon>Arthropoda</taxon>
        <taxon>Chelicerata</taxon>
        <taxon>Arachnida</taxon>
        <taxon>Acari</taxon>
        <taxon>Acariformes</taxon>
        <taxon>Trombidiformes</taxon>
        <taxon>Prostigmata</taxon>
        <taxon>Eleutherengona</taxon>
        <taxon>Raphignathae</taxon>
        <taxon>Tetranychoidea</taxon>
        <taxon>Tetranychidae</taxon>
        <taxon>Tetranychus</taxon>
    </lineage>
</organism>
<accession>T1K7Z0</accession>
<evidence type="ECO:0000313" key="15">
    <source>
        <dbReference type="EnsemblMetazoa" id="tetur06g06090.1"/>
    </source>
</evidence>
<gene>
    <name evidence="15" type="primary">107361211</name>
</gene>
<keyword evidence="16" id="KW-1185">Reference proteome</keyword>
<dbReference type="Proteomes" id="UP000015104">
    <property type="component" value="Unassembled WGS sequence"/>
</dbReference>
<evidence type="ECO:0000256" key="4">
    <source>
        <dbReference type="ARBA" id="ARBA00022853"/>
    </source>
</evidence>
<feature type="domain" description="YEATS" evidence="14">
    <location>
        <begin position="11"/>
        <end position="156"/>
    </location>
</feature>
<evidence type="ECO:0000256" key="11">
    <source>
        <dbReference type="ARBA" id="ARBA00068331"/>
    </source>
</evidence>
<evidence type="ECO:0000256" key="9">
    <source>
        <dbReference type="ARBA" id="ARBA00057736"/>
    </source>
</evidence>
<dbReference type="eggNOG" id="KOG3149">
    <property type="taxonomic scope" value="Eukaryota"/>
</dbReference>
<evidence type="ECO:0000313" key="16">
    <source>
        <dbReference type="Proteomes" id="UP000015104"/>
    </source>
</evidence>
<dbReference type="GO" id="GO:0006325">
    <property type="term" value="P:chromatin organization"/>
    <property type="evidence" value="ECO:0007669"/>
    <property type="project" value="UniProtKB-KW"/>
</dbReference>
<comment type="subunit">
    <text evidence="10">Component of numerous complexes with chromatin remodeling and histone acetyltransferase activity. Component of the NuA4 histone acetyltransferase complex which contains the catalytic subunit KAT5/TIP60 and the subunits EP400, TRRAP/PAF400, BRD8/SMAP, EPC1, DMAP1/DNMAP1, RUVBL1/TIP49, RUVBL2, ING3, actin, ACTL6A/BAF53A, MORF4L1/MRG15, MORF4L2/MRGX, MRGBP, YEATS4/GAS41, VPS72/YL1 and MEAF6. The NuA4 complex interacts with MYC and the adenovirus E1A protein. Component of a NuA4-related complex which contains EP400, TRRAP/PAF400, SRCAP, BRD8/SMAP, EPC1, DMAP1/DNMAP1, RUVBL1/TIP49, RUVBL2, actin, ACTL6A/BAF53A, VPS72 and YEATS4/GAS41. Interacts with MLLT10/AF10. Also interacts with the SWI/SNF component SMARCB1/BAF47, TACC1 and TACC2, and the nuclear matrix protein NUMA1.</text>
</comment>
<dbReference type="OrthoDB" id="16041at2759"/>
<dbReference type="FunFam" id="2.60.40.1970:FF:000002">
    <property type="entry name" value="YEATS domain-containing protein 4"/>
    <property type="match status" value="1"/>
</dbReference>
<keyword evidence="6" id="KW-0175">Coiled coil</keyword>
<dbReference type="PROSITE" id="PS51037">
    <property type="entry name" value="YEATS"/>
    <property type="match status" value="1"/>
</dbReference>
<keyword evidence="2" id="KW-0341">Growth regulation</keyword>
<dbReference type="GO" id="GO:0006355">
    <property type="term" value="P:regulation of DNA-templated transcription"/>
    <property type="evidence" value="ECO:0007669"/>
    <property type="project" value="InterPro"/>
</dbReference>
<dbReference type="PANTHER" id="PTHR47573:SF1">
    <property type="entry name" value="PROTEIN AF-9 HOMOLOG"/>
    <property type="match status" value="1"/>
</dbReference>
<dbReference type="InterPro" id="IPR055129">
    <property type="entry name" value="YEATS_dom"/>
</dbReference>
<feature type="compositionally biased region" description="Polar residues" evidence="13">
    <location>
        <begin position="301"/>
        <end position="338"/>
    </location>
</feature>
<keyword evidence="5" id="KW-0805">Transcription regulation</keyword>
<comment type="subcellular location">
    <subcellularLocation>
        <location evidence="12">Nucleus</location>
    </subcellularLocation>
</comment>
<dbReference type="InterPro" id="IPR005033">
    <property type="entry name" value="YEATS"/>
</dbReference>
<name>T1K7Z0_TETUR</name>
<evidence type="ECO:0000256" key="2">
    <source>
        <dbReference type="ARBA" id="ARBA00022604"/>
    </source>
</evidence>
<comment type="function">
    <text evidence="9">Chromatin reader component of the NuA4 histone acetyltransferase (HAT) complex, a complex involved in transcriptional activation of select genes principally by acetylation of nucleosomal histones H4 and H2A. Specifically recognizes and binds acylated histone H3, with a preference for histone H3 diacetylated at 'Lys-18' and 'Lys-27' (H3K18ac and H3K27ac) or histone H3 diacetylated at 'Lys-14' and 'Lys-27' (H3K14ac and H3K27ac). Also able to recognize and bind crotonylated histone H3. May also recognize and bind histone H3 succinylated at 'Lys-122' (H3K122succ); additional evidences are however required to confirm this result in vivo. Plays a key role in histone variant H2AZ1/H2A.Z deposition into specific chromatin regions: recognizes and binds H3K14ac and H3K27ac on the promoters of actively transcribed genes and recruits NuA4-related complex to deposit H2AZ1/H2A.Z. H2AZ1/H2A.Z deposition is required for maintenance of embryonic stem cell.</text>
</comment>
<sequence length="365" mass="42019">MSDYGPDCGGRIKGVTIVKPIVYGNVARHFGKKREEDGHTHSWNVYVKPFQNEDMSTYVKKVHFKLHESYTNPNRIVTKPPFEVTETGWGEFEVSIKLYFMDPNERPITIYHILKLFETDPISKQINIKKYIISEFYDEIIFQDPSAMMQQLLTNTRQLTIGPYKHETDFEDKKTKTIASIQSAKIKVKSEIEELKDRLKQTQTTIAKLKENISSAEAKQELEKKQQAQLQQPATPLTTTSDSQQSQSQLQQQQQPQQESQPQSQQLQSKQQQQQPEQPGHPQDEPMQQVQVMENIADLQPVTQQEILKPQTESKQTVEPVQQQPESSSIELSQPSEVSQEKEVKVDEPMEQQPATVPTEQLQTD</sequence>
<evidence type="ECO:0000256" key="6">
    <source>
        <dbReference type="ARBA" id="ARBA00023054"/>
    </source>
</evidence>
<dbReference type="EnsemblMetazoa" id="tetur06g06090.1">
    <property type="protein sequence ID" value="tetur06g06090.1"/>
    <property type="gene ID" value="tetur06g06090"/>
</dbReference>
<dbReference type="OMA" id="KADGHTH"/>
<reference evidence="15" key="2">
    <citation type="submission" date="2015-06" db="UniProtKB">
        <authorList>
            <consortium name="EnsemblMetazoa"/>
        </authorList>
    </citation>
    <scope>IDENTIFICATION</scope>
</reference>
<dbReference type="KEGG" id="tut:107361211"/>
<feature type="compositionally biased region" description="Basic and acidic residues" evidence="13">
    <location>
        <begin position="339"/>
        <end position="348"/>
    </location>
</feature>
<keyword evidence="1" id="KW-1017">Isopeptide bond</keyword>
<evidence type="ECO:0000256" key="1">
    <source>
        <dbReference type="ARBA" id="ARBA00022499"/>
    </source>
</evidence>
<dbReference type="EMBL" id="CAEY01001815">
    <property type="status" value="NOT_ANNOTATED_CDS"/>
    <property type="molecule type" value="Genomic_DNA"/>
</dbReference>
<dbReference type="AlphaFoldDB" id="T1K7Z0"/>
<feature type="region of interest" description="Disordered" evidence="13">
    <location>
        <begin position="218"/>
        <end position="365"/>
    </location>
</feature>
<evidence type="ECO:0000256" key="12">
    <source>
        <dbReference type="PROSITE-ProRule" id="PRU00376"/>
    </source>
</evidence>
<dbReference type="InterPro" id="IPR038704">
    <property type="entry name" value="YEAST_sf"/>
</dbReference>
<dbReference type="GO" id="GO:0005654">
    <property type="term" value="C:nucleoplasm"/>
    <property type="evidence" value="ECO:0007669"/>
    <property type="project" value="UniProtKB-ARBA"/>
</dbReference>
<feature type="compositionally biased region" description="Polar residues" evidence="13">
    <location>
        <begin position="353"/>
        <end position="365"/>
    </location>
</feature>
<reference evidence="16" key="1">
    <citation type="submission" date="2011-08" db="EMBL/GenBank/DDBJ databases">
        <authorList>
            <person name="Rombauts S."/>
        </authorList>
    </citation>
    <scope>NUCLEOTIDE SEQUENCE</scope>
    <source>
        <strain evidence="16">London</strain>
    </source>
</reference>
<keyword evidence="4" id="KW-0156">Chromatin regulator</keyword>
<keyword evidence="7" id="KW-0804">Transcription</keyword>
<dbReference type="Pfam" id="PF03366">
    <property type="entry name" value="YEATS"/>
    <property type="match status" value="1"/>
</dbReference>
<dbReference type="HOGENOM" id="CLU_759369_0_0_1"/>
<keyword evidence="8 12" id="KW-0539">Nucleus</keyword>